<evidence type="ECO:0000313" key="4">
    <source>
        <dbReference type="Proteomes" id="UP000515861"/>
    </source>
</evidence>
<dbReference type="InterPro" id="IPR027417">
    <property type="entry name" value="P-loop_NTPase"/>
</dbReference>
<feature type="domain" description="D-glutamate N-acetyltransferase-like C-terminal" evidence="1">
    <location>
        <begin position="145"/>
        <end position="338"/>
    </location>
</feature>
<keyword evidence="4" id="KW-1185">Reference proteome</keyword>
<proteinExistence type="predicted"/>
<sequence length="354" mass="37080">MANVTAVTREPSSEQELPHPYLLFLGDTVHPGFAKTAFGLKQWAPELCLGQFALPSAQIDLGLPNLRPAEARAKGARALVIGVANSGGFIAASWIPALVEALQDGLDIISGMHARLGDIAELRYTAERHGRQLIDIRTPPPRIPIATGLKRSGKRLLTVGTDCALGKKYAALSIARAFAERGVDADFRATGQTGIMIAGSGIPMDAVVSDFAAGAAELLSPDAAPDHWDVVEGQGSILHPAYAGVSLALLHGSQPDVFVVCHDPGRTHLLGDEQFALPPVEEIIDLTVRLGSRTNPAIRCGGIALNTSKLEAQEAEALCAAESRRLGLPVADPIRGGPAFDALIENCLAAPASS</sequence>
<dbReference type="InterPro" id="IPR035402">
    <property type="entry name" value="DgcN-like_N"/>
</dbReference>
<dbReference type="Pfam" id="PF07755">
    <property type="entry name" value="DUF1611"/>
    <property type="match status" value="1"/>
</dbReference>
<dbReference type="PIRSF" id="PIRSF026760">
    <property type="entry name" value="UCP026760"/>
    <property type="match status" value="1"/>
</dbReference>
<dbReference type="Gene3D" id="3.40.50.300">
    <property type="entry name" value="P-loop containing nucleotide triphosphate hydrolases"/>
    <property type="match status" value="1"/>
</dbReference>
<dbReference type="InterPro" id="IPR035086">
    <property type="entry name" value="DgcN-like_C"/>
</dbReference>
<accession>A0A7G9KZV5</accession>
<name>A0A7G9KZV5_9SPHN</name>
<reference evidence="3 4" key="1">
    <citation type="submission" date="2020-08" db="EMBL/GenBank/DDBJ databases">
        <title>Sphingomonas sp. sand1-3 16S ribosomal RNA gene Genome sequencing and assembly.</title>
        <authorList>
            <person name="Kang M."/>
        </authorList>
    </citation>
    <scope>NUCLEOTIDE SEQUENCE [LARGE SCALE GENOMIC DNA]</scope>
    <source>
        <strain evidence="4">sand1-3</strain>
    </source>
</reference>
<dbReference type="Pfam" id="PF17396">
    <property type="entry name" value="DUF1611_N"/>
    <property type="match status" value="1"/>
</dbReference>
<dbReference type="PANTHER" id="PTHR40690">
    <property type="entry name" value="GLL3100 PROTEIN"/>
    <property type="match status" value="1"/>
</dbReference>
<protein>
    <submittedName>
        <fullName evidence="3">DUF1611 domain-containing protein</fullName>
    </submittedName>
</protein>
<dbReference type="InterPro" id="IPR011669">
    <property type="entry name" value="DgcN-like"/>
</dbReference>
<evidence type="ECO:0000313" key="3">
    <source>
        <dbReference type="EMBL" id="QNM81904.1"/>
    </source>
</evidence>
<dbReference type="PANTHER" id="PTHR40690:SF1">
    <property type="entry name" value="DUF1611 DOMAIN-CONTAINING PROTEIN"/>
    <property type="match status" value="1"/>
</dbReference>
<dbReference type="Gene3D" id="3.40.50.720">
    <property type="entry name" value="NAD(P)-binding Rossmann-like Domain"/>
    <property type="match status" value="1"/>
</dbReference>
<dbReference type="EMBL" id="CP060697">
    <property type="protein sequence ID" value="QNM81904.1"/>
    <property type="molecule type" value="Genomic_DNA"/>
</dbReference>
<dbReference type="RefSeq" id="WP_187478860.1">
    <property type="nucleotide sequence ID" value="NZ_CP060697.1"/>
</dbReference>
<evidence type="ECO:0000259" key="2">
    <source>
        <dbReference type="Pfam" id="PF17396"/>
    </source>
</evidence>
<dbReference type="KEGG" id="ssau:H8M03_07560"/>
<dbReference type="AlphaFoldDB" id="A0A7G9KZV5"/>
<feature type="domain" description="D-glutamate N-acetyltransferase-like N-terminal" evidence="2">
    <location>
        <begin position="60"/>
        <end position="139"/>
    </location>
</feature>
<dbReference type="SUPFAM" id="SSF52540">
    <property type="entry name" value="P-loop containing nucleoside triphosphate hydrolases"/>
    <property type="match status" value="1"/>
</dbReference>
<evidence type="ECO:0000259" key="1">
    <source>
        <dbReference type="Pfam" id="PF07755"/>
    </source>
</evidence>
<organism evidence="3 4">
    <name type="scientific">Sphingomonas sabuli</name>
    <dbReference type="NCBI Taxonomy" id="2764186"/>
    <lineage>
        <taxon>Bacteria</taxon>
        <taxon>Pseudomonadati</taxon>
        <taxon>Pseudomonadota</taxon>
        <taxon>Alphaproteobacteria</taxon>
        <taxon>Sphingomonadales</taxon>
        <taxon>Sphingomonadaceae</taxon>
        <taxon>Sphingomonas</taxon>
    </lineage>
</organism>
<gene>
    <name evidence="3" type="ORF">H8M03_07560</name>
</gene>
<dbReference type="Proteomes" id="UP000515861">
    <property type="component" value="Chromosome"/>
</dbReference>